<organism evidence="2 3">
    <name type="scientific">Campylobacter suis</name>
    <dbReference type="NCBI Taxonomy" id="2790657"/>
    <lineage>
        <taxon>Bacteria</taxon>
        <taxon>Pseudomonadati</taxon>
        <taxon>Campylobacterota</taxon>
        <taxon>Epsilonproteobacteria</taxon>
        <taxon>Campylobacterales</taxon>
        <taxon>Campylobacteraceae</taxon>
        <taxon>Campylobacter</taxon>
    </lineage>
</organism>
<keyword evidence="1" id="KW-1133">Transmembrane helix</keyword>
<gene>
    <name evidence="2" type="ORF">LMG8286_00781</name>
</gene>
<keyword evidence="3" id="KW-1185">Reference proteome</keyword>
<proteinExistence type="predicted"/>
<dbReference type="Proteomes" id="UP000789359">
    <property type="component" value="Unassembled WGS sequence"/>
</dbReference>
<sequence length="489" mass="55524">MSKNLAIITIDPYTQTSFKVTGSNSEPFNIQKGLKKGNFYISYIKQIHLQTGQVELSKTIKTSDFANEITQKIYTNFNLDPQVQYKIAYIQAPTQSSQNSIFNVFISSHNMINSAFIGVANNTTYIDHILPAPLLYASLYACDKISKKDTACFIRFENDDAFLAIYKDGELLTTRALRYNLNFIKDKFCELIGERVSEQNFLNKLEKYSDFSQDSEHTESLNSILNECFLYINDVLTSLMRIHNIEIDSIFLDAFYGQTQGLVELIAKTTGIKCASLSALISSKNLSSTHAMLGLYAANLTNDEINFSIFKRPEPLFKTQSGKLIIYASLGFILAFIYPAINYTQAFFINLKTQKLQSEFAELEYSFLNFKSKVQALESEQNATQKQLETEKTKKELNQNLLNDITSKKVSDQSASTTLFEITKELNKVDILLSSYSQKDENITLNLLSDDDVSLTNFIHKISQNYTINAEQISLKNGIFDSNITIRLR</sequence>
<accession>A0ABM8Q2R9</accession>
<dbReference type="RefSeq" id="WP_230056547.1">
    <property type="nucleotide sequence ID" value="NZ_CAJHOE010000001.1"/>
</dbReference>
<keyword evidence="1" id="KW-0472">Membrane</keyword>
<feature type="transmembrane region" description="Helical" evidence="1">
    <location>
        <begin position="324"/>
        <end position="341"/>
    </location>
</feature>
<evidence type="ECO:0000256" key="1">
    <source>
        <dbReference type="SAM" id="Phobius"/>
    </source>
</evidence>
<protein>
    <recommendedName>
        <fullName evidence="4">GspL cytoplasmic actin-ATPase-like domain-containing protein</fullName>
    </recommendedName>
</protein>
<keyword evidence="1" id="KW-0812">Transmembrane</keyword>
<evidence type="ECO:0000313" key="3">
    <source>
        <dbReference type="Proteomes" id="UP000789359"/>
    </source>
</evidence>
<reference evidence="2 3" key="1">
    <citation type="submission" date="2020-11" db="EMBL/GenBank/DDBJ databases">
        <authorList>
            <person name="Peeters C."/>
        </authorList>
    </citation>
    <scope>NUCLEOTIDE SEQUENCE [LARGE SCALE GENOMIC DNA]</scope>
    <source>
        <strain evidence="2 3">LMG 8286</strain>
    </source>
</reference>
<dbReference type="EMBL" id="CAJHOE010000001">
    <property type="protein sequence ID" value="CAD7287150.1"/>
    <property type="molecule type" value="Genomic_DNA"/>
</dbReference>
<evidence type="ECO:0000313" key="2">
    <source>
        <dbReference type="EMBL" id="CAD7287150.1"/>
    </source>
</evidence>
<comment type="caution">
    <text evidence="2">The sequence shown here is derived from an EMBL/GenBank/DDBJ whole genome shotgun (WGS) entry which is preliminary data.</text>
</comment>
<evidence type="ECO:0008006" key="4">
    <source>
        <dbReference type="Google" id="ProtNLM"/>
    </source>
</evidence>
<name>A0ABM8Q2R9_9BACT</name>